<dbReference type="SMART" id="SM00256">
    <property type="entry name" value="FBOX"/>
    <property type="match status" value="1"/>
</dbReference>
<dbReference type="InterPro" id="IPR050910">
    <property type="entry name" value="JMJD6_ArgDemeth/LysHydrox"/>
</dbReference>
<evidence type="ECO:0000259" key="3">
    <source>
        <dbReference type="PROSITE" id="PS51184"/>
    </source>
</evidence>
<sequence>MDEYRSRALGTLCALPDHLINLLLLRLSIVDVVRLACTSRALRLICCEEPLWQQLCLLQADELVDAGCSYASIKFLANWRQTALHMVASSPKPPPPPPLSSTSLGTANASLSATRSPHVSSGTDNVADSSGSHVISGSSSGEIVGAWSVFNPQYTPSTHSVQQAAVPPSPTPLASDFLYRRWLRCHIQLAGFVPADEEPLYVFDPDFGSAAPPLLQAYTVPHVFSQDLMGVMGPEQRPPFRWLVAGPARSGASWHVDPHLTSAWNALCSGRKRWALYPPHITPPGVTLVQTGPDSMQSDESLTSLQWYLEVYPSLAPEQQPLEFVQQPGQVVFVPGGW</sequence>
<dbReference type="Proteomes" id="UP000485058">
    <property type="component" value="Unassembled WGS sequence"/>
</dbReference>
<protein>
    <recommendedName>
        <fullName evidence="6">JmjC domain-containing protein</fullName>
    </recommendedName>
</protein>
<gene>
    <name evidence="4" type="ORF">HaLaN_06956</name>
</gene>
<organism evidence="4 5">
    <name type="scientific">Haematococcus lacustris</name>
    <name type="common">Green alga</name>
    <name type="synonym">Haematococcus pluvialis</name>
    <dbReference type="NCBI Taxonomy" id="44745"/>
    <lineage>
        <taxon>Eukaryota</taxon>
        <taxon>Viridiplantae</taxon>
        <taxon>Chlorophyta</taxon>
        <taxon>core chlorophytes</taxon>
        <taxon>Chlorophyceae</taxon>
        <taxon>CS clade</taxon>
        <taxon>Chlamydomonadales</taxon>
        <taxon>Haematococcaceae</taxon>
        <taxon>Haematococcus</taxon>
    </lineage>
</organism>
<feature type="domain" description="JmjC" evidence="3">
    <location>
        <begin position="209"/>
        <end position="338"/>
    </location>
</feature>
<dbReference type="InterPro" id="IPR001810">
    <property type="entry name" value="F-box_dom"/>
</dbReference>
<evidence type="ECO:0000313" key="4">
    <source>
        <dbReference type="EMBL" id="GFH11456.1"/>
    </source>
</evidence>
<dbReference type="GO" id="GO:0005737">
    <property type="term" value="C:cytoplasm"/>
    <property type="evidence" value="ECO:0007669"/>
    <property type="project" value="TreeGrafter"/>
</dbReference>
<dbReference type="PANTHER" id="PTHR12480">
    <property type="entry name" value="ARGININE DEMETHYLASE AND LYSYL-HYDROXYLASE JMJD"/>
    <property type="match status" value="1"/>
</dbReference>
<name>A0A699YWS3_HAELA</name>
<dbReference type="Pfam" id="PF02373">
    <property type="entry name" value="JmjC"/>
    <property type="match status" value="1"/>
</dbReference>
<comment type="caution">
    <text evidence="4">The sequence shown here is derived from an EMBL/GenBank/DDBJ whole genome shotgun (WGS) entry which is preliminary data.</text>
</comment>
<evidence type="ECO:0008006" key="6">
    <source>
        <dbReference type="Google" id="ProtNLM"/>
    </source>
</evidence>
<proteinExistence type="predicted"/>
<dbReference type="Gene3D" id="1.20.1280.50">
    <property type="match status" value="1"/>
</dbReference>
<dbReference type="InterPro" id="IPR036047">
    <property type="entry name" value="F-box-like_dom_sf"/>
</dbReference>
<dbReference type="EMBL" id="BLLF01000405">
    <property type="protein sequence ID" value="GFH11456.1"/>
    <property type="molecule type" value="Genomic_DNA"/>
</dbReference>
<dbReference type="SUPFAM" id="SSF51197">
    <property type="entry name" value="Clavaminate synthase-like"/>
    <property type="match status" value="1"/>
</dbReference>
<feature type="region of interest" description="Disordered" evidence="1">
    <location>
        <begin position="87"/>
        <end position="134"/>
    </location>
</feature>
<dbReference type="SUPFAM" id="SSF81383">
    <property type="entry name" value="F-box domain"/>
    <property type="match status" value="1"/>
</dbReference>
<evidence type="ECO:0000259" key="2">
    <source>
        <dbReference type="PROSITE" id="PS50181"/>
    </source>
</evidence>
<accession>A0A699YWS3</accession>
<evidence type="ECO:0000256" key="1">
    <source>
        <dbReference type="SAM" id="MobiDB-lite"/>
    </source>
</evidence>
<keyword evidence="5" id="KW-1185">Reference proteome</keyword>
<evidence type="ECO:0000313" key="5">
    <source>
        <dbReference type="Proteomes" id="UP000485058"/>
    </source>
</evidence>
<dbReference type="Gene3D" id="2.60.120.650">
    <property type="entry name" value="Cupin"/>
    <property type="match status" value="1"/>
</dbReference>
<dbReference type="InterPro" id="IPR003347">
    <property type="entry name" value="JmjC_dom"/>
</dbReference>
<feature type="compositionally biased region" description="Polar residues" evidence="1">
    <location>
        <begin position="104"/>
        <end position="128"/>
    </location>
</feature>
<dbReference type="PROSITE" id="PS51184">
    <property type="entry name" value="JMJC"/>
    <property type="match status" value="1"/>
</dbReference>
<dbReference type="AlphaFoldDB" id="A0A699YWS3"/>
<dbReference type="PROSITE" id="PS50181">
    <property type="entry name" value="FBOX"/>
    <property type="match status" value="1"/>
</dbReference>
<reference evidence="4 5" key="1">
    <citation type="submission" date="2020-02" db="EMBL/GenBank/DDBJ databases">
        <title>Draft genome sequence of Haematococcus lacustris strain NIES-144.</title>
        <authorList>
            <person name="Morimoto D."/>
            <person name="Nakagawa S."/>
            <person name="Yoshida T."/>
            <person name="Sawayama S."/>
        </authorList>
    </citation>
    <scope>NUCLEOTIDE SEQUENCE [LARGE SCALE GENOMIC DNA]</scope>
    <source>
        <strain evidence="4 5">NIES-144</strain>
    </source>
</reference>
<dbReference type="Pfam" id="PF00646">
    <property type="entry name" value="F-box"/>
    <property type="match status" value="1"/>
</dbReference>
<feature type="domain" description="F-box" evidence="2">
    <location>
        <begin position="9"/>
        <end position="55"/>
    </location>
</feature>
<dbReference type="PANTHER" id="PTHR12480:SF35">
    <property type="entry name" value="TRANSCRIPTION FACTOR JUMONJI, JMJC DOMAIN-CONTAINING PROTEIN"/>
    <property type="match status" value="1"/>
</dbReference>